<evidence type="ECO:0000259" key="2">
    <source>
        <dbReference type="SMART" id="SM00900"/>
    </source>
</evidence>
<dbReference type="STRING" id="180163.SAMN02745174_01969"/>
<dbReference type="Proteomes" id="UP000191153">
    <property type="component" value="Unassembled WGS sequence"/>
</dbReference>
<dbReference type="OrthoDB" id="90698at2"/>
<name>A0A1T4PM83_9FUSO</name>
<dbReference type="AlphaFoldDB" id="A0A1T4PM83"/>
<dbReference type="RefSeq" id="WP_078694431.1">
    <property type="nucleotide sequence ID" value="NZ_FUWX01000015.1"/>
</dbReference>
<feature type="transmembrane region" description="Helical" evidence="1">
    <location>
        <begin position="6"/>
        <end position="24"/>
    </location>
</feature>
<evidence type="ECO:0000256" key="1">
    <source>
        <dbReference type="SAM" id="Phobius"/>
    </source>
</evidence>
<dbReference type="SMART" id="SM00900">
    <property type="entry name" value="FMN_bind"/>
    <property type="match status" value="1"/>
</dbReference>
<gene>
    <name evidence="3" type="ORF">SAMN02745174_01969</name>
</gene>
<keyword evidence="1" id="KW-1133">Transmembrane helix</keyword>
<keyword evidence="1" id="KW-0812">Transmembrane</keyword>
<dbReference type="Gene3D" id="3.90.1010.20">
    <property type="match status" value="1"/>
</dbReference>
<keyword evidence="1" id="KW-0472">Membrane</keyword>
<dbReference type="InterPro" id="IPR007329">
    <property type="entry name" value="FMN-bd"/>
</dbReference>
<keyword evidence="4" id="KW-1185">Reference proteome</keyword>
<accession>A0A1T4PM83</accession>
<dbReference type="EMBL" id="FUWX01000015">
    <property type="protein sequence ID" value="SJZ92673.1"/>
    <property type="molecule type" value="Genomic_DNA"/>
</dbReference>
<evidence type="ECO:0000313" key="3">
    <source>
        <dbReference type="EMBL" id="SJZ92673.1"/>
    </source>
</evidence>
<protein>
    <submittedName>
        <fullName evidence="3">FMN-binding domain-containing protein</fullName>
    </submittedName>
</protein>
<dbReference type="GO" id="GO:0016020">
    <property type="term" value="C:membrane"/>
    <property type="evidence" value="ECO:0007669"/>
    <property type="project" value="InterPro"/>
</dbReference>
<proteinExistence type="predicted"/>
<dbReference type="GO" id="GO:0010181">
    <property type="term" value="F:FMN binding"/>
    <property type="evidence" value="ECO:0007669"/>
    <property type="project" value="InterPro"/>
</dbReference>
<dbReference type="Pfam" id="PF04205">
    <property type="entry name" value="FMN_bind"/>
    <property type="match status" value="1"/>
</dbReference>
<sequence length="119" mass="12942">MDKNKLRAYLLVGFIIFGFGGIVYENTKPPVPTYEGVGDGYNGDILVKIQAKKNKNNELRILNVDVKHEDTEAIAGPAIGELKNQTLLKQGKDIEGVAGATYTSEGYKDALNDAISKVK</sequence>
<evidence type="ECO:0000313" key="4">
    <source>
        <dbReference type="Proteomes" id="UP000191153"/>
    </source>
</evidence>
<organism evidence="3 4">
    <name type="scientific">Cetobacterium ceti</name>
    <dbReference type="NCBI Taxonomy" id="180163"/>
    <lineage>
        <taxon>Bacteria</taxon>
        <taxon>Fusobacteriati</taxon>
        <taxon>Fusobacteriota</taxon>
        <taxon>Fusobacteriia</taxon>
        <taxon>Fusobacteriales</taxon>
        <taxon>Fusobacteriaceae</taxon>
        <taxon>Cetobacterium</taxon>
    </lineage>
</organism>
<reference evidence="3 4" key="1">
    <citation type="submission" date="2017-02" db="EMBL/GenBank/DDBJ databases">
        <authorList>
            <person name="Peterson S.W."/>
        </authorList>
    </citation>
    <scope>NUCLEOTIDE SEQUENCE [LARGE SCALE GENOMIC DNA]</scope>
    <source>
        <strain evidence="3 4">ATCC 700028</strain>
    </source>
</reference>
<feature type="domain" description="FMN-binding" evidence="2">
    <location>
        <begin position="40"/>
        <end position="118"/>
    </location>
</feature>